<protein>
    <submittedName>
        <fullName evidence="13">Cytochrome bd-I ubiquinol oxidase subunit 1 apoprotein</fullName>
    </submittedName>
</protein>
<keyword evidence="11 12" id="KW-0472">Membrane</keyword>
<dbReference type="GO" id="GO:0016682">
    <property type="term" value="F:oxidoreductase activity, acting on diphenols and related substances as donors, oxygen as acceptor"/>
    <property type="evidence" value="ECO:0007669"/>
    <property type="project" value="TreeGrafter"/>
</dbReference>
<feature type="transmembrane region" description="Helical" evidence="12">
    <location>
        <begin position="217"/>
        <end position="239"/>
    </location>
</feature>
<keyword evidence="6 12" id="KW-0812">Transmembrane</keyword>
<accession>A0A2T4ZEA6</accession>
<dbReference type="GO" id="GO:0009055">
    <property type="term" value="F:electron transfer activity"/>
    <property type="evidence" value="ECO:0007669"/>
    <property type="project" value="UniProtKB-UniRule"/>
</dbReference>
<dbReference type="Pfam" id="PF01654">
    <property type="entry name" value="Cyt_bd_oxida_I"/>
    <property type="match status" value="1"/>
</dbReference>
<evidence type="ECO:0000256" key="7">
    <source>
        <dbReference type="ARBA" id="ARBA00022723"/>
    </source>
</evidence>
<keyword evidence="7 12" id="KW-0479">Metal-binding</keyword>
<keyword evidence="9 12" id="KW-1133">Transmembrane helix</keyword>
<feature type="transmembrane region" description="Helical" evidence="12">
    <location>
        <begin position="359"/>
        <end position="378"/>
    </location>
</feature>
<dbReference type="InterPro" id="IPR002585">
    <property type="entry name" value="Cyt-d_ubiquinol_oxidase_su_1"/>
</dbReference>
<dbReference type="GO" id="GO:0070069">
    <property type="term" value="C:cytochrome complex"/>
    <property type="evidence" value="ECO:0007669"/>
    <property type="project" value="UniProtKB-UniRule"/>
</dbReference>
<keyword evidence="8 12" id="KW-0249">Electron transport</keyword>
<feature type="transmembrane region" description="Helical" evidence="12">
    <location>
        <begin position="398"/>
        <end position="431"/>
    </location>
</feature>
<evidence type="ECO:0000256" key="5">
    <source>
        <dbReference type="ARBA" id="ARBA00022617"/>
    </source>
</evidence>
<feature type="transmembrane region" description="Helical" evidence="12">
    <location>
        <begin position="134"/>
        <end position="155"/>
    </location>
</feature>
<dbReference type="PANTHER" id="PTHR30365">
    <property type="entry name" value="CYTOCHROME D UBIQUINOL OXIDASE"/>
    <property type="match status" value="1"/>
</dbReference>
<comment type="subcellular location">
    <subcellularLocation>
        <location evidence="12">Cell inner membrane</location>
    </subcellularLocation>
    <subcellularLocation>
        <location evidence="1">Cell membrane</location>
        <topology evidence="1">Multi-pass membrane protein</topology>
    </subcellularLocation>
</comment>
<keyword evidence="10 12" id="KW-0408">Iron</keyword>
<dbReference type="GO" id="GO:0020037">
    <property type="term" value="F:heme binding"/>
    <property type="evidence" value="ECO:0007669"/>
    <property type="project" value="TreeGrafter"/>
</dbReference>
<feature type="transmembrane region" description="Helical" evidence="12">
    <location>
        <begin position="189"/>
        <end position="210"/>
    </location>
</feature>
<keyword evidence="4 12" id="KW-1003">Cell membrane</keyword>
<proteinExistence type="inferred from homology"/>
<keyword evidence="3 12" id="KW-0813">Transport</keyword>
<evidence type="ECO:0000313" key="14">
    <source>
        <dbReference type="Proteomes" id="UP000241808"/>
    </source>
</evidence>
<feature type="transmembrane region" description="Helical" evidence="12">
    <location>
        <begin position="58"/>
        <end position="79"/>
    </location>
</feature>
<dbReference type="PANTHER" id="PTHR30365:SF14">
    <property type="entry name" value="CYTOCHROME BD MENAQUINOL OXIDASE SUBUNIT I-RELATED"/>
    <property type="match status" value="1"/>
</dbReference>
<dbReference type="GO" id="GO:0005886">
    <property type="term" value="C:plasma membrane"/>
    <property type="evidence" value="ECO:0007669"/>
    <property type="project" value="UniProtKB-SubCell"/>
</dbReference>
<evidence type="ECO:0000256" key="6">
    <source>
        <dbReference type="ARBA" id="ARBA00022692"/>
    </source>
</evidence>
<dbReference type="EMBL" id="PZZL01000003">
    <property type="protein sequence ID" value="PTM60236.1"/>
    <property type="molecule type" value="Genomic_DNA"/>
</dbReference>
<keyword evidence="14" id="KW-1185">Reference proteome</keyword>
<evidence type="ECO:0000256" key="2">
    <source>
        <dbReference type="ARBA" id="ARBA00009819"/>
    </source>
</evidence>
<keyword evidence="5 12" id="KW-0349">Heme</keyword>
<dbReference type="PIRSF" id="PIRSF006446">
    <property type="entry name" value="Cyt_quinol_oxidase_1"/>
    <property type="match status" value="1"/>
</dbReference>
<feature type="transmembrane region" description="Helical" evidence="12">
    <location>
        <begin position="323"/>
        <end position="347"/>
    </location>
</feature>
<evidence type="ECO:0000256" key="12">
    <source>
        <dbReference type="PIRNR" id="PIRNR006446"/>
    </source>
</evidence>
<evidence type="ECO:0000256" key="10">
    <source>
        <dbReference type="ARBA" id="ARBA00023004"/>
    </source>
</evidence>
<evidence type="ECO:0000256" key="1">
    <source>
        <dbReference type="ARBA" id="ARBA00004651"/>
    </source>
</evidence>
<evidence type="ECO:0000313" key="13">
    <source>
        <dbReference type="EMBL" id="PTM60236.1"/>
    </source>
</evidence>
<evidence type="ECO:0000256" key="8">
    <source>
        <dbReference type="ARBA" id="ARBA00022982"/>
    </source>
</evidence>
<dbReference type="GO" id="GO:0046872">
    <property type="term" value="F:metal ion binding"/>
    <property type="evidence" value="ECO:0007669"/>
    <property type="project" value="UniProtKB-UniRule"/>
</dbReference>
<organism evidence="13 14">
    <name type="scientific">Phreatobacter oligotrophus</name>
    <dbReference type="NCBI Taxonomy" id="1122261"/>
    <lineage>
        <taxon>Bacteria</taxon>
        <taxon>Pseudomonadati</taxon>
        <taxon>Pseudomonadota</taxon>
        <taxon>Alphaproteobacteria</taxon>
        <taxon>Hyphomicrobiales</taxon>
        <taxon>Phreatobacteraceae</taxon>
        <taxon>Phreatobacter</taxon>
    </lineage>
</organism>
<evidence type="ECO:0000256" key="4">
    <source>
        <dbReference type="ARBA" id="ARBA00022475"/>
    </source>
</evidence>
<name>A0A2T4ZEA6_9HYPH</name>
<dbReference type="AlphaFoldDB" id="A0A2T4ZEA6"/>
<comment type="similarity">
    <text evidence="2 12">Belongs to the cytochrome ubiquinol oxidase subunit 1 family.</text>
</comment>
<evidence type="ECO:0000256" key="9">
    <source>
        <dbReference type="ARBA" id="ARBA00022989"/>
    </source>
</evidence>
<comment type="caution">
    <text evidence="13">The sequence shown here is derived from an EMBL/GenBank/DDBJ whole genome shotgun (WGS) entry which is preliminary data.</text>
</comment>
<feature type="transmembrane region" description="Helical" evidence="12">
    <location>
        <begin position="20"/>
        <end position="38"/>
    </location>
</feature>
<gene>
    <name evidence="13" type="ORF">C8P69_103166</name>
</gene>
<evidence type="ECO:0000256" key="11">
    <source>
        <dbReference type="ARBA" id="ARBA00023136"/>
    </source>
</evidence>
<dbReference type="GO" id="GO:0019646">
    <property type="term" value="P:aerobic electron transport chain"/>
    <property type="evidence" value="ECO:0007669"/>
    <property type="project" value="InterPro"/>
</dbReference>
<feature type="transmembrane region" description="Helical" evidence="12">
    <location>
        <begin position="99"/>
        <end position="122"/>
    </location>
</feature>
<evidence type="ECO:0000256" key="3">
    <source>
        <dbReference type="ARBA" id="ARBA00022448"/>
    </source>
</evidence>
<reference evidence="13 14" key="1">
    <citation type="submission" date="2018-04" db="EMBL/GenBank/DDBJ databases">
        <title>Genomic Encyclopedia of Archaeal and Bacterial Type Strains, Phase II (KMG-II): from individual species to whole genera.</title>
        <authorList>
            <person name="Goeker M."/>
        </authorList>
    </citation>
    <scope>NUCLEOTIDE SEQUENCE [LARGE SCALE GENOMIC DNA]</scope>
    <source>
        <strain evidence="13 14">DSM 25521</strain>
    </source>
</reference>
<dbReference type="Proteomes" id="UP000241808">
    <property type="component" value="Unassembled WGS sequence"/>
</dbReference>
<sequence length="455" mass="49823">MNATIMDPTILARIQFAANISFHILFPTITIAMGWALVFFKLRYRATGDLKWMDVYHFWVKVFALSFALGVVSGITMSFQFGTNWPGFMEKVGNVAGPLLAYEVMTAFFLEAVFLGIMLFGFRKVPGWAHTTATVLVAGGTTLSAFWIIVLNSWMHTPVGFEIRNGVVHATDWFAIIFNPSMPYRLAHMLLASGLTAAFLIAGLSAYRWLRNDRSPAVLSALRFGVGLAAILIPIQIFAGDMHGLNTLKHQPQKVAAMEGNWETGPAKPLLLFAWPDEKARENRFEIGVPYGASLILKHDPQGVIPGLNDYQGKHPPVAPVFFAFRIMVGVGMLMLLVSWGGAFWLWRRGEPHPWLARGLVAMTFSGWVATLAGWYVTEIGRQPWLVSGVLRTADAVSAVPAAMVATTLVGYLLVYAALLAAYIATLFLLARKGAAGKPVETGPTPHPNAFVAAE</sequence>